<feature type="transmembrane region" description="Helical" evidence="2">
    <location>
        <begin position="132"/>
        <end position="157"/>
    </location>
</feature>
<feature type="transmembrane region" description="Helical" evidence="2">
    <location>
        <begin position="163"/>
        <end position="181"/>
    </location>
</feature>
<protein>
    <submittedName>
        <fullName evidence="4">Uncharacterized protein</fullName>
    </submittedName>
</protein>
<keyword evidence="2" id="KW-1133">Transmembrane helix</keyword>
<dbReference type="OrthoDB" id="3817488at2"/>
<organism evidence="4 5">
    <name type="scientific">Kribbella caucasensis</name>
    <dbReference type="NCBI Taxonomy" id="2512215"/>
    <lineage>
        <taxon>Bacteria</taxon>
        <taxon>Bacillati</taxon>
        <taxon>Actinomycetota</taxon>
        <taxon>Actinomycetes</taxon>
        <taxon>Propionibacteriales</taxon>
        <taxon>Kribbellaceae</taxon>
        <taxon>Kribbella</taxon>
    </lineage>
</organism>
<gene>
    <name evidence="4" type="ORF">EV643_112268</name>
</gene>
<reference evidence="4 5" key="1">
    <citation type="submission" date="2019-03" db="EMBL/GenBank/DDBJ databases">
        <title>Genomic Encyclopedia of Type Strains, Phase III (KMG-III): the genomes of soil and plant-associated and newly described type strains.</title>
        <authorList>
            <person name="Whitman W."/>
        </authorList>
    </citation>
    <scope>NUCLEOTIDE SEQUENCE [LARGE SCALE GENOMIC DNA]</scope>
    <source>
        <strain evidence="4 5">VKM Ac-2527</strain>
    </source>
</reference>
<evidence type="ECO:0000256" key="1">
    <source>
        <dbReference type="SAM" id="MobiDB-lite"/>
    </source>
</evidence>
<name>A0A4V3C9K0_9ACTN</name>
<dbReference type="EMBL" id="SNWQ01000012">
    <property type="protein sequence ID" value="TDO45938.1"/>
    <property type="molecule type" value="Genomic_DNA"/>
</dbReference>
<evidence type="ECO:0000313" key="5">
    <source>
        <dbReference type="Proteomes" id="UP000295388"/>
    </source>
</evidence>
<dbReference type="AlphaFoldDB" id="A0A4V3C9K0"/>
<keyword evidence="3" id="KW-0732">Signal</keyword>
<evidence type="ECO:0000256" key="2">
    <source>
        <dbReference type="SAM" id="Phobius"/>
    </source>
</evidence>
<feature type="transmembrane region" description="Helical" evidence="2">
    <location>
        <begin position="224"/>
        <end position="242"/>
    </location>
</feature>
<feature type="region of interest" description="Disordered" evidence="1">
    <location>
        <begin position="252"/>
        <end position="280"/>
    </location>
</feature>
<comment type="caution">
    <text evidence="4">The sequence shown here is derived from an EMBL/GenBank/DDBJ whole genome shotgun (WGS) entry which is preliminary data.</text>
</comment>
<feature type="signal peptide" evidence="3">
    <location>
        <begin position="1"/>
        <end position="24"/>
    </location>
</feature>
<dbReference type="RefSeq" id="WP_133802543.1">
    <property type="nucleotide sequence ID" value="NZ_SNWQ01000012.1"/>
</dbReference>
<feature type="chain" id="PRO_5020635153" evidence="3">
    <location>
        <begin position="25"/>
        <end position="280"/>
    </location>
</feature>
<proteinExistence type="predicted"/>
<feature type="transmembrane region" description="Helical" evidence="2">
    <location>
        <begin position="86"/>
        <end position="111"/>
    </location>
</feature>
<evidence type="ECO:0000313" key="4">
    <source>
        <dbReference type="EMBL" id="TDO45938.1"/>
    </source>
</evidence>
<accession>A0A4V3C9K0</accession>
<keyword evidence="2" id="KW-0812">Transmembrane</keyword>
<dbReference type="Proteomes" id="UP000295388">
    <property type="component" value="Unassembled WGS sequence"/>
</dbReference>
<evidence type="ECO:0000256" key="3">
    <source>
        <dbReference type="SAM" id="SignalP"/>
    </source>
</evidence>
<feature type="compositionally biased region" description="Basic and acidic residues" evidence="1">
    <location>
        <begin position="264"/>
        <end position="280"/>
    </location>
</feature>
<feature type="transmembrane region" description="Helical" evidence="2">
    <location>
        <begin position="201"/>
        <end position="218"/>
    </location>
</feature>
<keyword evidence="2" id="KW-0472">Membrane</keyword>
<sequence length="280" mass="29316">MRKRNWLLGLGLAAAAAWSVAVSAAMPSWFDPSDDCAHTAGRSGFSYPSGSSERSIDIEISWFPPRATCDVGGDRVYDFISPAKSVTLTVIGVLIALVVAVGLVGAVRKLFSTGGVIRSPEAIDLRRRRFTHLATAAAAGFVAIGGCVLALVFAVFLGGPPGVITLAIAAPVVFAALASAIDRAYGPLPSTAAHSRRRGTAAAVITLLVAVLAAARNFPIPTFWPALLGAATYAIVVAVQWTRPVRLQVPQQFSLAPPPAPGRIRTDRQDDVDQETGRHA</sequence>
<keyword evidence="5" id="KW-1185">Reference proteome</keyword>